<keyword evidence="7" id="KW-1185">Reference proteome</keyword>
<dbReference type="EMBL" id="PDLM01000001">
    <property type="protein sequence ID" value="RDW88376.1"/>
    <property type="molecule type" value="Genomic_DNA"/>
</dbReference>
<feature type="domain" description="MYND-type" evidence="5">
    <location>
        <begin position="149"/>
        <end position="186"/>
    </location>
</feature>
<reference evidence="6 7" key="1">
    <citation type="journal article" date="2018" name="IMA Fungus">
        <title>IMA Genome-F 9: Draft genome sequence of Annulohypoxylon stygium, Aspergillus mulundensis, Berkeleyomyces basicola (syn. Thielaviopsis basicola), Ceratocystis smalleyi, two Cercospora beticola strains, Coleophoma cylindrospora, Fusarium fracticaudum, Phialophora cf. hyalina, and Morchella septimelata.</title>
        <authorList>
            <person name="Wingfield B.D."/>
            <person name="Bills G.F."/>
            <person name="Dong Y."/>
            <person name="Huang W."/>
            <person name="Nel W.J."/>
            <person name="Swalarsk-Parry B.S."/>
            <person name="Vaghefi N."/>
            <person name="Wilken P.M."/>
            <person name="An Z."/>
            <person name="de Beer Z.W."/>
            <person name="De Vos L."/>
            <person name="Chen L."/>
            <person name="Duong T.A."/>
            <person name="Gao Y."/>
            <person name="Hammerbacher A."/>
            <person name="Kikkert J.R."/>
            <person name="Li Y."/>
            <person name="Li H."/>
            <person name="Li K."/>
            <person name="Li Q."/>
            <person name="Liu X."/>
            <person name="Ma X."/>
            <person name="Naidoo K."/>
            <person name="Pethybridge S.J."/>
            <person name="Sun J."/>
            <person name="Steenkamp E.T."/>
            <person name="van der Nest M.A."/>
            <person name="van Wyk S."/>
            <person name="Wingfield M.J."/>
            <person name="Xiong C."/>
            <person name="Yue Q."/>
            <person name="Zhang X."/>
        </authorList>
    </citation>
    <scope>NUCLEOTIDE SEQUENCE [LARGE SCALE GENOMIC DNA]</scope>
    <source>
        <strain evidence="6 7">BP6252</strain>
    </source>
</reference>
<dbReference type="OrthoDB" id="245563at2759"/>
<dbReference type="Gene3D" id="6.10.140.2220">
    <property type="match status" value="1"/>
</dbReference>
<protein>
    <recommendedName>
        <fullName evidence="5">MYND-type domain-containing protein</fullName>
    </recommendedName>
</protein>
<dbReference type="GO" id="GO:0008270">
    <property type="term" value="F:zinc ion binding"/>
    <property type="evidence" value="ECO:0007669"/>
    <property type="project" value="UniProtKB-KW"/>
</dbReference>
<evidence type="ECO:0000256" key="2">
    <source>
        <dbReference type="ARBA" id="ARBA00022771"/>
    </source>
</evidence>
<evidence type="ECO:0000256" key="1">
    <source>
        <dbReference type="ARBA" id="ARBA00022723"/>
    </source>
</evidence>
<evidence type="ECO:0000256" key="3">
    <source>
        <dbReference type="ARBA" id="ARBA00022833"/>
    </source>
</evidence>
<keyword evidence="2 4" id="KW-0863">Zinc-finger</keyword>
<evidence type="ECO:0000256" key="4">
    <source>
        <dbReference type="PROSITE-ProRule" id="PRU00134"/>
    </source>
</evidence>
<dbReference type="Proteomes" id="UP000256645">
    <property type="component" value="Unassembled WGS sequence"/>
</dbReference>
<dbReference type="PROSITE" id="PS50865">
    <property type="entry name" value="ZF_MYND_2"/>
    <property type="match status" value="1"/>
</dbReference>
<accession>A0A3D8SPZ0</accession>
<comment type="caution">
    <text evidence="6">The sequence shown here is derived from an EMBL/GenBank/DDBJ whole genome shotgun (WGS) entry which is preliminary data.</text>
</comment>
<evidence type="ECO:0000313" key="7">
    <source>
        <dbReference type="Proteomes" id="UP000256645"/>
    </source>
</evidence>
<evidence type="ECO:0000259" key="5">
    <source>
        <dbReference type="PROSITE" id="PS50865"/>
    </source>
</evidence>
<keyword evidence="3" id="KW-0862">Zinc</keyword>
<dbReference type="PROSITE" id="PS01360">
    <property type="entry name" value="ZF_MYND_1"/>
    <property type="match status" value="1"/>
</dbReference>
<proteinExistence type="predicted"/>
<evidence type="ECO:0000313" key="6">
    <source>
        <dbReference type="EMBL" id="RDW88376.1"/>
    </source>
</evidence>
<dbReference type="InterPro" id="IPR002893">
    <property type="entry name" value="Znf_MYND"/>
</dbReference>
<dbReference type="Pfam" id="PF01753">
    <property type="entry name" value="zf-MYND"/>
    <property type="match status" value="1"/>
</dbReference>
<name>A0A3D8SPZ0_9HELO</name>
<dbReference type="AlphaFoldDB" id="A0A3D8SPZ0"/>
<organism evidence="6 7">
    <name type="scientific">Coleophoma cylindrospora</name>
    <dbReference type="NCBI Taxonomy" id="1849047"/>
    <lineage>
        <taxon>Eukaryota</taxon>
        <taxon>Fungi</taxon>
        <taxon>Dikarya</taxon>
        <taxon>Ascomycota</taxon>
        <taxon>Pezizomycotina</taxon>
        <taxon>Leotiomycetes</taxon>
        <taxon>Helotiales</taxon>
        <taxon>Dermateaceae</taxon>
        <taxon>Coleophoma</taxon>
    </lineage>
</organism>
<gene>
    <name evidence="6" type="ORF">BP6252_00408</name>
</gene>
<keyword evidence="1" id="KW-0479">Metal-binding</keyword>
<dbReference type="SUPFAM" id="SSF144232">
    <property type="entry name" value="HIT/MYND zinc finger-like"/>
    <property type="match status" value="1"/>
</dbReference>
<sequence length="203" mass="22585">MNASAKPNKPPVESELPLKYIVYCGRERTKLEFTDHLPSSCYTVEGPGIFKPVNEEFAHFITQVINRHWDEVFHAAEWRCYICNQPATGLVHSPRALSTAGVRLCPVVEDEVAPICKTSSSCHAKAKESLRTGIGIGAPPPVEMGRRRCETCGKDVGLRLCGRCEKSSYCSRGCQILHWAIHKKECKEVPKVKTAETETENSV</sequence>